<protein>
    <submittedName>
        <fullName evidence="6">GntR family transcriptional regulator</fullName>
    </submittedName>
</protein>
<keyword evidence="1" id="KW-0805">Transcription regulation</keyword>
<dbReference type="InterPro" id="IPR036388">
    <property type="entry name" value="WH-like_DNA-bd_sf"/>
</dbReference>
<keyword evidence="7" id="KW-1185">Reference proteome</keyword>
<dbReference type="CDD" id="cd07377">
    <property type="entry name" value="WHTH_GntR"/>
    <property type="match status" value="1"/>
</dbReference>
<dbReference type="PRINTS" id="PR00035">
    <property type="entry name" value="HTHGNTR"/>
</dbReference>
<evidence type="ECO:0000256" key="2">
    <source>
        <dbReference type="ARBA" id="ARBA00023125"/>
    </source>
</evidence>
<dbReference type="InterPro" id="IPR011663">
    <property type="entry name" value="UTRA"/>
</dbReference>
<comment type="caution">
    <text evidence="6">The sequence shown here is derived from an EMBL/GenBank/DDBJ whole genome shotgun (WGS) entry which is preliminary data.</text>
</comment>
<dbReference type="SMART" id="SM00345">
    <property type="entry name" value="HTH_GNTR"/>
    <property type="match status" value="1"/>
</dbReference>
<dbReference type="SMART" id="SM00866">
    <property type="entry name" value="UTRA"/>
    <property type="match status" value="1"/>
</dbReference>
<evidence type="ECO:0000313" key="6">
    <source>
        <dbReference type="EMBL" id="MBD7951475.1"/>
    </source>
</evidence>
<dbReference type="PANTHER" id="PTHR44846">
    <property type="entry name" value="MANNOSYL-D-GLYCERATE TRANSPORT/METABOLISM SYSTEM REPRESSOR MNGR-RELATED"/>
    <property type="match status" value="1"/>
</dbReference>
<gene>
    <name evidence="6" type="ORF">H9652_13810</name>
</gene>
<proteinExistence type="predicted"/>
<dbReference type="InterPro" id="IPR050679">
    <property type="entry name" value="Bact_HTH_transcr_reg"/>
</dbReference>
<name>A0ABR8RUL3_9CELL</name>
<evidence type="ECO:0000256" key="3">
    <source>
        <dbReference type="ARBA" id="ARBA00023163"/>
    </source>
</evidence>
<keyword evidence="3" id="KW-0804">Transcription</keyword>
<dbReference type="RefSeq" id="WP_191796752.1">
    <property type="nucleotide sequence ID" value="NZ_JACSQQ010000023.1"/>
</dbReference>
<dbReference type="SUPFAM" id="SSF64288">
    <property type="entry name" value="Chorismate lyase-like"/>
    <property type="match status" value="1"/>
</dbReference>
<keyword evidence="2" id="KW-0238">DNA-binding</keyword>
<dbReference type="PANTHER" id="PTHR44846:SF1">
    <property type="entry name" value="MANNOSYL-D-GLYCERATE TRANSPORT_METABOLISM SYSTEM REPRESSOR MNGR-RELATED"/>
    <property type="match status" value="1"/>
</dbReference>
<accession>A0ABR8RUL3</accession>
<dbReference type="InterPro" id="IPR028978">
    <property type="entry name" value="Chorismate_lyase_/UTRA_dom_sf"/>
</dbReference>
<dbReference type="InterPro" id="IPR036390">
    <property type="entry name" value="WH_DNA-bd_sf"/>
</dbReference>
<organism evidence="6 7">
    <name type="scientific">Oerskovia rustica</name>
    <dbReference type="NCBI Taxonomy" id="2762237"/>
    <lineage>
        <taxon>Bacteria</taxon>
        <taxon>Bacillati</taxon>
        <taxon>Actinomycetota</taxon>
        <taxon>Actinomycetes</taxon>
        <taxon>Micrococcales</taxon>
        <taxon>Cellulomonadaceae</taxon>
        <taxon>Oerskovia</taxon>
    </lineage>
</organism>
<feature type="domain" description="HTH gntR-type" evidence="5">
    <location>
        <begin position="12"/>
        <end position="80"/>
    </location>
</feature>
<dbReference type="Proteomes" id="UP000641803">
    <property type="component" value="Unassembled WGS sequence"/>
</dbReference>
<feature type="region of interest" description="Disordered" evidence="4">
    <location>
        <begin position="253"/>
        <end position="287"/>
    </location>
</feature>
<evidence type="ECO:0000256" key="4">
    <source>
        <dbReference type="SAM" id="MobiDB-lite"/>
    </source>
</evidence>
<dbReference type="Gene3D" id="1.10.10.10">
    <property type="entry name" value="Winged helix-like DNA-binding domain superfamily/Winged helix DNA-binding domain"/>
    <property type="match status" value="1"/>
</dbReference>
<dbReference type="InterPro" id="IPR000524">
    <property type="entry name" value="Tscrpt_reg_HTH_GntR"/>
</dbReference>
<dbReference type="SUPFAM" id="SSF46785">
    <property type="entry name" value="Winged helix' DNA-binding domain"/>
    <property type="match status" value="1"/>
</dbReference>
<dbReference type="Pfam" id="PF07702">
    <property type="entry name" value="UTRA"/>
    <property type="match status" value="1"/>
</dbReference>
<sequence>MAATTQARAPKGGHKHQIVRAYLSDLIANELTIGDAVPSERVLTEKFGVSRMTVRQALDSLVADGVLQREQGRGTFVAPQHTDFEMRLTTFGEEARRLGLVPSTQVIDSGTLPAGRVVAEALGVAPEDRVHYVERLRFADGTPMAVERAWVPVALAPDLLDDGVPASLYGALRERGHSPTWGEDTIMAAEASAAEQAILAMTSVRAVLRAHRKTYSDDGACMYSQMCYRGDRYSVVVPLREARPTIVPRLAPAPELEAEPAPAPAPAPAPGTGAAETAQTAQTAETA</sequence>
<reference evidence="6 7" key="1">
    <citation type="submission" date="2020-08" db="EMBL/GenBank/DDBJ databases">
        <title>A Genomic Blueprint of the Chicken Gut Microbiome.</title>
        <authorList>
            <person name="Gilroy R."/>
            <person name="Ravi A."/>
            <person name="Getino M."/>
            <person name="Pursley I."/>
            <person name="Horton D.L."/>
            <person name="Alikhan N.-F."/>
            <person name="Baker D."/>
            <person name="Gharbi K."/>
            <person name="Hall N."/>
            <person name="Watson M."/>
            <person name="Adriaenssens E.M."/>
            <person name="Foster-Nyarko E."/>
            <person name="Jarju S."/>
            <person name="Secka A."/>
            <person name="Antonio M."/>
            <person name="Oren A."/>
            <person name="Chaudhuri R."/>
            <person name="La Ragione R.M."/>
            <person name="Hildebrand F."/>
            <person name="Pallen M.J."/>
        </authorList>
    </citation>
    <scope>NUCLEOTIDE SEQUENCE [LARGE SCALE GENOMIC DNA]</scope>
    <source>
        <strain evidence="6 7">Sa4CUA1</strain>
    </source>
</reference>
<dbReference type="EMBL" id="JACSQQ010000023">
    <property type="protein sequence ID" value="MBD7951475.1"/>
    <property type="molecule type" value="Genomic_DNA"/>
</dbReference>
<evidence type="ECO:0000256" key="1">
    <source>
        <dbReference type="ARBA" id="ARBA00023015"/>
    </source>
</evidence>
<dbReference type="PROSITE" id="PS50949">
    <property type="entry name" value="HTH_GNTR"/>
    <property type="match status" value="1"/>
</dbReference>
<evidence type="ECO:0000259" key="5">
    <source>
        <dbReference type="PROSITE" id="PS50949"/>
    </source>
</evidence>
<feature type="compositionally biased region" description="Low complexity" evidence="4">
    <location>
        <begin position="270"/>
        <end position="287"/>
    </location>
</feature>
<evidence type="ECO:0000313" key="7">
    <source>
        <dbReference type="Proteomes" id="UP000641803"/>
    </source>
</evidence>
<dbReference type="Pfam" id="PF00392">
    <property type="entry name" value="GntR"/>
    <property type="match status" value="1"/>
</dbReference>
<dbReference type="Gene3D" id="3.40.1410.10">
    <property type="entry name" value="Chorismate lyase-like"/>
    <property type="match status" value="1"/>
</dbReference>